<organism evidence="2 3">
    <name type="scientific">Gandjariella thermophila</name>
    <dbReference type="NCBI Taxonomy" id="1931992"/>
    <lineage>
        <taxon>Bacteria</taxon>
        <taxon>Bacillati</taxon>
        <taxon>Actinomycetota</taxon>
        <taxon>Actinomycetes</taxon>
        <taxon>Pseudonocardiales</taxon>
        <taxon>Pseudonocardiaceae</taxon>
        <taxon>Gandjariella</taxon>
    </lineage>
</organism>
<evidence type="ECO:0000313" key="2">
    <source>
        <dbReference type="EMBL" id="GDY33975.1"/>
    </source>
</evidence>
<reference evidence="3" key="1">
    <citation type="submission" date="2019-04" db="EMBL/GenBank/DDBJ databases">
        <title>Draft genome sequence of Pseudonocardiaceae bacterium SL3-2-4.</title>
        <authorList>
            <person name="Ningsih F."/>
            <person name="Yokota A."/>
            <person name="Sakai Y."/>
            <person name="Nanatani K."/>
            <person name="Yabe S."/>
            <person name="Oetari A."/>
            <person name="Sjamsuridzal W."/>
        </authorList>
    </citation>
    <scope>NUCLEOTIDE SEQUENCE [LARGE SCALE GENOMIC DNA]</scope>
    <source>
        <strain evidence="3">SL3-2-4</strain>
    </source>
</reference>
<evidence type="ECO:0000259" key="1">
    <source>
        <dbReference type="Pfam" id="PF14040"/>
    </source>
</evidence>
<accession>A0A4D4JAX7</accession>
<dbReference type="Pfam" id="PF14040">
    <property type="entry name" value="DNase_NucA_NucB"/>
    <property type="match status" value="1"/>
</dbReference>
<comment type="caution">
    <text evidence="2">The sequence shown here is derived from an EMBL/GenBank/DDBJ whole genome shotgun (WGS) entry which is preliminary data.</text>
</comment>
<protein>
    <recommendedName>
        <fullName evidence="1">Deoxyribonuclease NucA/NucB domain-containing protein</fullName>
    </recommendedName>
</protein>
<dbReference type="EMBL" id="BJFL01000072">
    <property type="protein sequence ID" value="GDY33975.1"/>
    <property type="molecule type" value="Genomic_DNA"/>
</dbReference>
<name>A0A4D4JAX7_9PSEU</name>
<proteinExistence type="predicted"/>
<dbReference type="Proteomes" id="UP000298860">
    <property type="component" value="Unassembled WGS sequence"/>
</dbReference>
<sequence>MHPALTLTTAGTTAGGQECDEYPFQSAYEGSSTSTDGKPYQWLGSARPIDGGDNGRGGTKLANFYGMKRILDNDPFFVAILP</sequence>
<dbReference type="InterPro" id="IPR029476">
    <property type="entry name" value="DNase_NucA_NucB"/>
</dbReference>
<dbReference type="AlphaFoldDB" id="A0A4D4JAX7"/>
<keyword evidence="3" id="KW-1185">Reference proteome</keyword>
<evidence type="ECO:0000313" key="3">
    <source>
        <dbReference type="Proteomes" id="UP000298860"/>
    </source>
</evidence>
<gene>
    <name evidence="2" type="ORF">GTS_56080</name>
</gene>
<feature type="domain" description="Deoxyribonuclease NucA/NucB" evidence="1">
    <location>
        <begin position="10"/>
        <end position="78"/>
    </location>
</feature>
<dbReference type="OrthoDB" id="2751008at2"/>